<comment type="caution">
    <text evidence="2">The sequence shown here is derived from an EMBL/GenBank/DDBJ whole genome shotgun (WGS) entry which is preliminary data.</text>
</comment>
<dbReference type="Pfam" id="PF00561">
    <property type="entry name" value="Abhydrolase_1"/>
    <property type="match status" value="1"/>
</dbReference>
<keyword evidence="2" id="KW-0378">Hydrolase</keyword>
<dbReference type="PANTHER" id="PTHR43433:SF4">
    <property type="entry name" value="NON-HEME CHLOROPEROXIDASE-RELATED"/>
    <property type="match status" value="1"/>
</dbReference>
<accession>A0A9D2DXJ0</accession>
<dbReference type="InterPro" id="IPR029058">
    <property type="entry name" value="AB_hydrolase_fold"/>
</dbReference>
<proteinExistence type="predicted"/>
<gene>
    <name evidence="2" type="ORF">H9812_06505</name>
</gene>
<reference evidence="2" key="1">
    <citation type="journal article" date="2021" name="PeerJ">
        <title>Extensive microbial diversity within the chicken gut microbiome revealed by metagenomics and culture.</title>
        <authorList>
            <person name="Gilroy R."/>
            <person name="Ravi A."/>
            <person name="Getino M."/>
            <person name="Pursley I."/>
            <person name="Horton D.L."/>
            <person name="Alikhan N.F."/>
            <person name="Baker D."/>
            <person name="Gharbi K."/>
            <person name="Hall N."/>
            <person name="Watson M."/>
            <person name="Adriaenssens E.M."/>
            <person name="Foster-Nyarko E."/>
            <person name="Jarju S."/>
            <person name="Secka A."/>
            <person name="Antonio M."/>
            <person name="Oren A."/>
            <person name="Chaudhuri R.R."/>
            <person name="La Ragione R."/>
            <person name="Hildebrand F."/>
            <person name="Pallen M.J."/>
        </authorList>
    </citation>
    <scope>NUCLEOTIDE SEQUENCE</scope>
    <source>
        <strain evidence="2">CHK33-5263</strain>
    </source>
</reference>
<sequence>MIVHCNGIDIFYEVRGSGAPLLMLHGNGETHAIFDEAADLLARCFTVYTPDTRGHGASSPVSEYHYQDMASDVICFIQALGLARPILYGFSDGGITALLVAQHRPDLVSRVIASGANACPEGLTEDFLSEIRAAETRQHDPLLTLMLTEPHMEENTLAAISVPVFLLTGEHDVVREEHSKWLSGVINCPLKVLKGQNHDSYVTHSTMIAAEILKILGISDENAG</sequence>
<evidence type="ECO:0000313" key="3">
    <source>
        <dbReference type="Proteomes" id="UP000824044"/>
    </source>
</evidence>
<dbReference type="EMBL" id="DXBS01000120">
    <property type="protein sequence ID" value="HIZ25102.1"/>
    <property type="molecule type" value="Genomic_DNA"/>
</dbReference>
<organism evidence="2 3">
    <name type="scientific">Candidatus Gallimonas intestinigallinarum</name>
    <dbReference type="NCBI Taxonomy" id="2838604"/>
    <lineage>
        <taxon>Bacteria</taxon>
        <taxon>Bacillati</taxon>
        <taxon>Bacillota</taxon>
        <taxon>Clostridia</taxon>
        <taxon>Candidatus Gallimonas</taxon>
    </lineage>
</organism>
<dbReference type="SUPFAM" id="SSF53474">
    <property type="entry name" value="alpha/beta-Hydrolases"/>
    <property type="match status" value="1"/>
</dbReference>
<dbReference type="Proteomes" id="UP000824044">
    <property type="component" value="Unassembled WGS sequence"/>
</dbReference>
<dbReference type="GO" id="GO:0016787">
    <property type="term" value="F:hydrolase activity"/>
    <property type="evidence" value="ECO:0007669"/>
    <property type="project" value="UniProtKB-KW"/>
</dbReference>
<protein>
    <submittedName>
        <fullName evidence="2">Alpha/beta hydrolase</fullName>
    </submittedName>
</protein>
<dbReference type="InterPro" id="IPR050471">
    <property type="entry name" value="AB_hydrolase"/>
</dbReference>
<dbReference type="Gene3D" id="3.40.50.1820">
    <property type="entry name" value="alpha/beta hydrolase"/>
    <property type="match status" value="1"/>
</dbReference>
<dbReference type="AlphaFoldDB" id="A0A9D2DXJ0"/>
<evidence type="ECO:0000313" key="2">
    <source>
        <dbReference type="EMBL" id="HIZ25102.1"/>
    </source>
</evidence>
<name>A0A9D2DXJ0_9FIRM</name>
<reference evidence="2" key="2">
    <citation type="submission" date="2021-04" db="EMBL/GenBank/DDBJ databases">
        <authorList>
            <person name="Gilroy R."/>
        </authorList>
    </citation>
    <scope>NUCLEOTIDE SEQUENCE</scope>
    <source>
        <strain evidence="2">CHK33-5263</strain>
    </source>
</reference>
<feature type="domain" description="AB hydrolase-1" evidence="1">
    <location>
        <begin position="20"/>
        <end position="119"/>
    </location>
</feature>
<dbReference type="PANTHER" id="PTHR43433">
    <property type="entry name" value="HYDROLASE, ALPHA/BETA FOLD FAMILY PROTEIN"/>
    <property type="match status" value="1"/>
</dbReference>
<evidence type="ECO:0000259" key="1">
    <source>
        <dbReference type="Pfam" id="PF00561"/>
    </source>
</evidence>
<dbReference type="InterPro" id="IPR000073">
    <property type="entry name" value="AB_hydrolase_1"/>
</dbReference>